<dbReference type="SUPFAM" id="SSF103481">
    <property type="entry name" value="Multidrug resistance efflux transporter EmrE"/>
    <property type="match status" value="2"/>
</dbReference>
<dbReference type="Pfam" id="PF00892">
    <property type="entry name" value="EamA"/>
    <property type="match status" value="2"/>
</dbReference>
<feature type="transmembrane region" description="Helical" evidence="2">
    <location>
        <begin position="124"/>
        <end position="142"/>
    </location>
</feature>
<dbReference type="Gene3D" id="1.10.3730.20">
    <property type="match status" value="2"/>
</dbReference>
<keyword evidence="2" id="KW-0472">Membrane</keyword>
<name>A0A8J6NKD0_9CHLR</name>
<evidence type="ECO:0000256" key="2">
    <source>
        <dbReference type="SAM" id="Phobius"/>
    </source>
</evidence>
<comment type="caution">
    <text evidence="4">The sequence shown here is derived from an EMBL/GenBank/DDBJ whole genome shotgun (WGS) entry which is preliminary data.</text>
</comment>
<feature type="transmembrane region" description="Helical" evidence="2">
    <location>
        <begin position="69"/>
        <end position="88"/>
    </location>
</feature>
<dbReference type="AlphaFoldDB" id="A0A8J6NKD0"/>
<keyword evidence="2" id="KW-0812">Transmembrane</keyword>
<feature type="transmembrane region" description="Helical" evidence="2">
    <location>
        <begin position="224"/>
        <end position="246"/>
    </location>
</feature>
<dbReference type="EMBL" id="JACNJN010000105">
    <property type="protein sequence ID" value="MBC8335359.1"/>
    <property type="molecule type" value="Genomic_DNA"/>
</dbReference>
<dbReference type="GO" id="GO:0016020">
    <property type="term" value="C:membrane"/>
    <property type="evidence" value="ECO:0007669"/>
    <property type="project" value="InterPro"/>
</dbReference>
<dbReference type="Proteomes" id="UP000614469">
    <property type="component" value="Unassembled WGS sequence"/>
</dbReference>
<accession>A0A8J6NKD0</accession>
<evidence type="ECO:0000259" key="3">
    <source>
        <dbReference type="Pfam" id="PF00892"/>
    </source>
</evidence>
<feature type="transmembrane region" description="Helical" evidence="2">
    <location>
        <begin position="186"/>
        <end position="203"/>
    </location>
</feature>
<organism evidence="4 5">
    <name type="scientific">Candidatus Desulfolinea nitratireducens</name>
    <dbReference type="NCBI Taxonomy" id="2841698"/>
    <lineage>
        <taxon>Bacteria</taxon>
        <taxon>Bacillati</taxon>
        <taxon>Chloroflexota</taxon>
        <taxon>Anaerolineae</taxon>
        <taxon>Anaerolineales</taxon>
        <taxon>Anaerolineales incertae sedis</taxon>
        <taxon>Candidatus Desulfolinea</taxon>
    </lineage>
</organism>
<feature type="transmembrane region" description="Helical" evidence="2">
    <location>
        <begin position="252"/>
        <end position="272"/>
    </location>
</feature>
<dbReference type="InterPro" id="IPR037185">
    <property type="entry name" value="EmrE-like"/>
</dbReference>
<evidence type="ECO:0000313" key="5">
    <source>
        <dbReference type="Proteomes" id="UP000614469"/>
    </source>
</evidence>
<dbReference type="InterPro" id="IPR000620">
    <property type="entry name" value="EamA_dom"/>
</dbReference>
<proteinExistence type="inferred from homology"/>
<evidence type="ECO:0000256" key="1">
    <source>
        <dbReference type="ARBA" id="ARBA00007362"/>
    </source>
</evidence>
<sequence>MEAYLGELAALGTSLTFAIGSTLFTAAGRRLGSVVVNRTRLIIAAIFLSLTHWILLGNIWPLDAAPDRWFWLGLSGVVGLVLGDLFLFQAFVLIGPRLTMLMMSLAPVLATLQAWVFLGESLSGGQIFGILLTLAGIGWVVLEGNGKSRNDRNYGRGILLGLGGAIGQATGFVLAKNGLGGDFSPISANLIRMLAAIVLLWGMTFFQRQVKSTFQALRSDPKGVYIIIAAAFLGPFVGVSLSLFALQRVEVGIASTLTALPPIFLLPISYFFFKERFGWGAVAGTLLAMTGVAALFLV</sequence>
<feature type="transmembrane region" description="Helical" evidence="2">
    <location>
        <begin position="100"/>
        <end position="118"/>
    </location>
</feature>
<dbReference type="PANTHER" id="PTHR22911">
    <property type="entry name" value="ACYL-MALONYL CONDENSING ENZYME-RELATED"/>
    <property type="match status" value="1"/>
</dbReference>
<gene>
    <name evidence="4" type="ORF">H8E29_08855</name>
</gene>
<feature type="domain" description="EamA" evidence="3">
    <location>
        <begin position="5"/>
        <end position="141"/>
    </location>
</feature>
<reference evidence="4 5" key="1">
    <citation type="submission" date="2020-08" db="EMBL/GenBank/DDBJ databases">
        <title>Bridging the membrane lipid divide: bacteria of the FCB group superphylum have the potential to synthesize archaeal ether lipids.</title>
        <authorList>
            <person name="Villanueva L."/>
            <person name="Von Meijenfeldt F.A.B."/>
            <person name="Westbye A.B."/>
            <person name="Yadav S."/>
            <person name="Hopmans E.C."/>
            <person name="Dutilh B.E."/>
            <person name="Sinninghe Damste J.S."/>
        </authorList>
    </citation>
    <scope>NUCLEOTIDE SEQUENCE [LARGE SCALE GENOMIC DNA]</scope>
    <source>
        <strain evidence="4">NIOZ-UU36</strain>
    </source>
</reference>
<feature type="domain" description="EamA" evidence="3">
    <location>
        <begin position="156"/>
        <end position="296"/>
    </location>
</feature>
<comment type="similarity">
    <text evidence="1">Belongs to the EamA transporter family.</text>
</comment>
<feature type="transmembrane region" description="Helical" evidence="2">
    <location>
        <begin position="6"/>
        <end position="27"/>
    </location>
</feature>
<keyword evidence="2" id="KW-1133">Transmembrane helix</keyword>
<evidence type="ECO:0000313" key="4">
    <source>
        <dbReference type="EMBL" id="MBC8335359.1"/>
    </source>
</evidence>
<protein>
    <submittedName>
        <fullName evidence="4">DMT family transporter</fullName>
    </submittedName>
</protein>
<feature type="transmembrane region" description="Helical" evidence="2">
    <location>
        <begin position="279"/>
        <end position="297"/>
    </location>
</feature>
<feature type="transmembrane region" description="Helical" evidence="2">
    <location>
        <begin position="39"/>
        <end position="57"/>
    </location>
</feature>
<dbReference type="PANTHER" id="PTHR22911:SF137">
    <property type="entry name" value="SOLUTE CARRIER FAMILY 35 MEMBER G2-RELATED"/>
    <property type="match status" value="1"/>
</dbReference>
<feature type="transmembrane region" description="Helical" evidence="2">
    <location>
        <begin position="154"/>
        <end position="174"/>
    </location>
</feature>